<name>A0A9W7YA46_9FUNG</name>
<dbReference type="Pfam" id="PF10419">
    <property type="entry name" value="TFIIIC_sub6"/>
    <property type="match status" value="1"/>
</dbReference>
<dbReference type="AlphaFoldDB" id="A0A9W7YA46"/>
<dbReference type="InterPro" id="IPR019481">
    <property type="entry name" value="TFIIIC_triple_barrel"/>
</dbReference>
<gene>
    <name evidence="3" type="ORF">LPJ61_003655</name>
</gene>
<evidence type="ECO:0000259" key="2">
    <source>
        <dbReference type="Pfam" id="PF10419"/>
    </source>
</evidence>
<reference evidence="3" key="1">
    <citation type="submission" date="2022-07" db="EMBL/GenBank/DDBJ databases">
        <title>Phylogenomic reconstructions and comparative analyses of Kickxellomycotina fungi.</title>
        <authorList>
            <person name="Reynolds N.K."/>
            <person name="Stajich J.E."/>
            <person name="Barry K."/>
            <person name="Grigoriev I.V."/>
            <person name="Crous P."/>
            <person name="Smith M.E."/>
        </authorList>
    </citation>
    <scope>NUCLEOTIDE SEQUENCE</scope>
    <source>
        <strain evidence="3">BCRC 34381</strain>
    </source>
</reference>
<protein>
    <recommendedName>
        <fullName evidence="2">Transcription factor TFIIIC triple barrel domain-containing protein</fullName>
    </recommendedName>
</protein>
<keyword evidence="4" id="KW-1185">Reference proteome</keyword>
<dbReference type="Gene3D" id="2.60.40.4370">
    <property type="match status" value="1"/>
</dbReference>
<dbReference type="Proteomes" id="UP001143981">
    <property type="component" value="Unassembled WGS sequence"/>
</dbReference>
<feature type="compositionally biased region" description="Acidic residues" evidence="1">
    <location>
        <begin position="357"/>
        <end position="376"/>
    </location>
</feature>
<evidence type="ECO:0000313" key="4">
    <source>
        <dbReference type="Proteomes" id="UP001143981"/>
    </source>
</evidence>
<evidence type="ECO:0000256" key="1">
    <source>
        <dbReference type="SAM" id="MobiDB-lite"/>
    </source>
</evidence>
<proteinExistence type="predicted"/>
<feature type="region of interest" description="Disordered" evidence="1">
    <location>
        <begin position="355"/>
        <end position="379"/>
    </location>
</feature>
<sequence length="399" mass="42183">MAVYDQRVLSMYSGLGPLLGYFQRIPNAQVPFPGLVELNIDGVWDAPGPSRRFESNQAALLVSRSRLLCSGVRRLSALESAGVGGVPLYESLHHCLPTLRRLHLSRALSLDTQMLVTLVGSRQTLPLMSLDLSGCVSVDAHGLAALIACCRGLVHVNLSQTAADNTVLAALTRVAGMDDAAGLEVLVLDTTNITGAAVRDFASACAKRFCRERGNAHAPRAWRLRLLDVDNCAGIGADAVAVTRDLLSFMRTRVLAAMAGGSAAAGIPRPATSGDGEPESEYEEEEFYMIATLPAGAVSRARSAAAGREGEGDGRPLYALIDMDSERPLLELDGNIYQGVKDELLGTAMVFDLAEGGSDDEGGGGDDVDDDGESGEMDARLVGMTSQVVAFHPVRLSKK</sequence>
<organism evidence="3 4">
    <name type="scientific">Coemansia biformis</name>
    <dbReference type="NCBI Taxonomy" id="1286918"/>
    <lineage>
        <taxon>Eukaryota</taxon>
        <taxon>Fungi</taxon>
        <taxon>Fungi incertae sedis</taxon>
        <taxon>Zoopagomycota</taxon>
        <taxon>Kickxellomycotina</taxon>
        <taxon>Kickxellomycetes</taxon>
        <taxon>Kickxellales</taxon>
        <taxon>Kickxellaceae</taxon>
        <taxon>Coemansia</taxon>
    </lineage>
</organism>
<dbReference type="InterPro" id="IPR032675">
    <property type="entry name" value="LRR_dom_sf"/>
</dbReference>
<dbReference type="Gene3D" id="3.80.10.10">
    <property type="entry name" value="Ribonuclease Inhibitor"/>
    <property type="match status" value="1"/>
</dbReference>
<evidence type="ECO:0000313" key="3">
    <source>
        <dbReference type="EMBL" id="KAJ1729165.1"/>
    </source>
</evidence>
<comment type="caution">
    <text evidence="3">The sequence shown here is derived from an EMBL/GenBank/DDBJ whole genome shotgun (WGS) entry which is preliminary data.</text>
</comment>
<dbReference type="OrthoDB" id="629492at2759"/>
<dbReference type="SUPFAM" id="SSF52047">
    <property type="entry name" value="RNI-like"/>
    <property type="match status" value="1"/>
</dbReference>
<dbReference type="EMBL" id="JANBOI010000663">
    <property type="protein sequence ID" value="KAJ1729165.1"/>
    <property type="molecule type" value="Genomic_DNA"/>
</dbReference>
<accession>A0A9W7YA46</accession>
<feature type="domain" description="Transcription factor TFIIIC triple barrel" evidence="2">
    <location>
        <begin position="283"/>
        <end position="396"/>
    </location>
</feature>